<dbReference type="PRINTS" id="PR00081">
    <property type="entry name" value="GDHRDH"/>
</dbReference>
<evidence type="ECO:0000313" key="6">
    <source>
        <dbReference type="EMBL" id="MFC3852980.1"/>
    </source>
</evidence>
<evidence type="ECO:0000256" key="4">
    <source>
        <dbReference type="RuleBase" id="RU366074"/>
    </source>
</evidence>
<dbReference type="PANTHER" id="PTHR42879:SF2">
    <property type="entry name" value="3-OXOACYL-[ACYL-CARRIER-PROTEIN] REDUCTASE FABG"/>
    <property type="match status" value="1"/>
</dbReference>
<dbReference type="PROSITE" id="PS00061">
    <property type="entry name" value="ADH_SHORT"/>
    <property type="match status" value="1"/>
</dbReference>
<dbReference type="GO" id="GO:0004316">
    <property type="term" value="F:3-oxoacyl-[acyl-carrier-protein] reductase (NADPH) activity"/>
    <property type="evidence" value="ECO:0007669"/>
    <property type="project" value="UniProtKB-EC"/>
</dbReference>
<comment type="catalytic activity">
    <reaction evidence="4">
        <text>a (3R)-hydroxyacyl-[ACP] + NADP(+) = a 3-oxoacyl-[ACP] + NADPH + H(+)</text>
        <dbReference type="Rhea" id="RHEA:17397"/>
        <dbReference type="Rhea" id="RHEA-COMP:9916"/>
        <dbReference type="Rhea" id="RHEA-COMP:9945"/>
        <dbReference type="ChEBI" id="CHEBI:15378"/>
        <dbReference type="ChEBI" id="CHEBI:57783"/>
        <dbReference type="ChEBI" id="CHEBI:58349"/>
        <dbReference type="ChEBI" id="CHEBI:78776"/>
        <dbReference type="ChEBI" id="CHEBI:78827"/>
        <dbReference type="EC" id="1.1.1.100"/>
    </reaction>
</comment>
<dbReference type="NCBIfam" id="NF009466">
    <property type="entry name" value="PRK12826.1-2"/>
    <property type="match status" value="1"/>
</dbReference>
<dbReference type="Gene3D" id="3.40.50.720">
    <property type="entry name" value="NAD(P)-binding Rossmann-like Domain"/>
    <property type="match status" value="1"/>
</dbReference>
<dbReference type="EC" id="1.1.1.100" evidence="4"/>
<reference evidence="7" key="1">
    <citation type="journal article" date="2019" name="Int. J. Syst. Evol. Microbiol.">
        <title>The Global Catalogue of Microorganisms (GCM) 10K type strain sequencing project: providing services to taxonomists for standard genome sequencing and annotation.</title>
        <authorList>
            <consortium name="The Broad Institute Genomics Platform"/>
            <consortium name="The Broad Institute Genome Sequencing Center for Infectious Disease"/>
            <person name="Wu L."/>
            <person name="Ma J."/>
        </authorList>
    </citation>
    <scope>NUCLEOTIDE SEQUENCE [LARGE SCALE GENOMIC DNA]</scope>
    <source>
        <strain evidence="7">IBRC 10765</strain>
    </source>
</reference>
<keyword evidence="3 4" id="KW-0560">Oxidoreductase</keyword>
<gene>
    <name evidence="6" type="primary">fabG</name>
    <name evidence="6" type="ORF">ACFOOG_09085</name>
</gene>
<evidence type="ECO:0000313" key="7">
    <source>
        <dbReference type="Proteomes" id="UP001595617"/>
    </source>
</evidence>
<comment type="subunit">
    <text evidence="4">Homotetramer.</text>
</comment>
<dbReference type="NCBIfam" id="TIGR01830">
    <property type="entry name" value="3oxo_ACP_reduc"/>
    <property type="match status" value="1"/>
</dbReference>
<protein>
    <recommendedName>
        <fullName evidence="4">3-oxoacyl-[acyl-carrier-protein] reductase</fullName>
        <ecNumber evidence="4">1.1.1.100</ecNumber>
    </recommendedName>
</protein>
<dbReference type="PANTHER" id="PTHR42879">
    <property type="entry name" value="3-OXOACYL-(ACYL-CARRIER-PROTEIN) REDUCTASE"/>
    <property type="match status" value="1"/>
</dbReference>
<dbReference type="InterPro" id="IPR002347">
    <property type="entry name" value="SDR_fam"/>
</dbReference>
<dbReference type="InterPro" id="IPR011284">
    <property type="entry name" value="3oxo_ACP_reduc"/>
</dbReference>
<name>A0ABV7ZXK1_9GAMM</name>
<dbReference type="SMART" id="SM00822">
    <property type="entry name" value="PKS_KR"/>
    <property type="match status" value="1"/>
</dbReference>
<keyword evidence="4" id="KW-0444">Lipid biosynthesis</keyword>
<accession>A0ABV7ZXK1</accession>
<keyword evidence="7" id="KW-1185">Reference proteome</keyword>
<dbReference type="Pfam" id="PF13561">
    <property type="entry name" value="adh_short_C2"/>
    <property type="match status" value="1"/>
</dbReference>
<keyword evidence="4" id="KW-0443">Lipid metabolism</keyword>
<proteinExistence type="inferred from homology"/>
<dbReference type="NCBIfam" id="NF009464">
    <property type="entry name" value="PRK12824.1"/>
    <property type="match status" value="1"/>
</dbReference>
<evidence type="ECO:0000259" key="5">
    <source>
        <dbReference type="SMART" id="SM00822"/>
    </source>
</evidence>
<keyword evidence="4" id="KW-0276">Fatty acid metabolism</keyword>
<dbReference type="NCBIfam" id="NF004197">
    <property type="entry name" value="PRK05653.1-1"/>
    <property type="match status" value="1"/>
</dbReference>
<evidence type="ECO:0000256" key="2">
    <source>
        <dbReference type="ARBA" id="ARBA00006484"/>
    </source>
</evidence>
<comment type="function">
    <text evidence="1 4">Catalyzes the NADPH-dependent reduction of beta-ketoacyl-ACP substrates to beta-hydroxyacyl-ACP products, the first reductive step in the elongation cycle of fatty acid biosynthesis.</text>
</comment>
<comment type="caution">
    <text evidence="6">The sequence shown here is derived from an EMBL/GenBank/DDBJ whole genome shotgun (WGS) entry which is preliminary data.</text>
</comment>
<dbReference type="SUPFAM" id="SSF51735">
    <property type="entry name" value="NAD(P)-binding Rossmann-fold domains"/>
    <property type="match status" value="1"/>
</dbReference>
<dbReference type="PRINTS" id="PR00080">
    <property type="entry name" value="SDRFAMILY"/>
</dbReference>
<evidence type="ECO:0000256" key="3">
    <source>
        <dbReference type="ARBA" id="ARBA00023002"/>
    </source>
</evidence>
<sequence length="247" mass="25871">MTEQNKVALVTGASRGIGKAIALTLASRGYHVAGTATSESGAGKISEYLTAAGVAGKGYTMNVTSPESIAAALAEIKADFGEPLIVVNNAGITKDNLFLRMKDDEWNDVIDTNLSSVFRLAKACIKPMTKARWGRIVSVSSVIGSMGNAGQVNYGASKAGIEGFTRSLAKEIASRNITVNAVAPGFIQTDMTDELPAEHKEKILSQVPLGRLGQAEEVAKVVAFLVSDDASYVTGETLHVNGGMYMG</sequence>
<comment type="pathway">
    <text evidence="4">Lipid metabolism; fatty acid biosynthesis.</text>
</comment>
<dbReference type="InterPro" id="IPR036291">
    <property type="entry name" value="NAD(P)-bd_dom_sf"/>
</dbReference>
<feature type="domain" description="Ketoreductase" evidence="5">
    <location>
        <begin position="6"/>
        <end position="185"/>
    </location>
</feature>
<organism evidence="6 7">
    <name type="scientific">Saccharospirillum mangrovi</name>
    <dbReference type="NCBI Taxonomy" id="2161747"/>
    <lineage>
        <taxon>Bacteria</taxon>
        <taxon>Pseudomonadati</taxon>
        <taxon>Pseudomonadota</taxon>
        <taxon>Gammaproteobacteria</taxon>
        <taxon>Oceanospirillales</taxon>
        <taxon>Saccharospirillaceae</taxon>
        <taxon>Saccharospirillum</taxon>
    </lineage>
</organism>
<keyword evidence="4" id="KW-0275">Fatty acid biosynthesis</keyword>
<dbReference type="InterPro" id="IPR057326">
    <property type="entry name" value="KR_dom"/>
</dbReference>
<comment type="similarity">
    <text evidence="2 4">Belongs to the short-chain dehydrogenases/reductases (SDR) family.</text>
</comment>
<dbReference type="Proteomes" id="UP001595617">
    <property type="component" value="Unassembled WGS sequence"/>
</dbReference>
<evidence type="ECO:0000256" key="1">
    <source>
        <dbReference type="ARBA" id="ARBA00002607"/>
    </source>
</evidence>
<dbReference type="InterPro" id="IPR020904">
    <property type="entry name" value="Sc_DH/Rdtase_CS"/>
</dbReference>
<dbReference type="CDD" id="cd05333">
    <property type="entry name" value="BKR_SDR_c"/>
    <property type="match status" value="1"/>
</dbReference>
<keyword evidence="4" id="KW-0521">NADP</keyword>
<dbReference type="InterPro" id="IPR050259">
    <property type="entry name" value="SDR"/>
</dbReference>
<dbReference type="EMBL" id="JBHRYR010000003">
    <property type="protein sequence ID" value="MFC3852980.1"/>
    <property type="molecule type" value="Genomic_DNA"/>
</dbReference>
<dbReference type="RefSeq" id="WP_380695697.1">
    <property type="nucleotide sequence ID" value="NZ_JBHRYR010000003.1"/>
</dbReference>